<dbReference type="Proteomes" id="UP000033140">
    <property type="component" value="Unassembled WGS sequence"/>
</dbReference>
<evidence type="ECO:0000256" key="3">
    <source>
        <dbReference type="ARBA" id="ARBA00022552"/>
    </source>
</evidence>
<dbReference type="EMBL" id="BACD03000004">
    <property type="protein sequence ID" value="GAO46471.1"/>
    <property type="molecule type" value="Genomic_DNA"/>
</dbReference>
<evidence type="ECO:0000256" key="2">
    <source>
        <dbReference type="ARBA" id="ARBA00004604"/>
    </source>
</evidence>
<keyword evidence="4 8" id="KW-0853">WD repeat</keyword>
<dbReference type="GO" id="GO:0000462">
    <property type="term" value="P:maturation of SSU-rRNA from tricistronic rRNA transcript (SSU-rRNA, 5.8S rRNA, LSU-rRNA)"/>
    <property type="evidence" value="ECO:0007669"/>
    <property type="project" value="TreeGrafter"/>
</dbReference>
<dbReference type="OMA" id="EFLPYHW"/>
<dbReference type="GO" id="GO:0032040">
    <property type="term" value="C:small-subunit processome"/>
    <property type="evidence" value="ECO:0007669"/>
    <property type="project" value="TreeGrafter"/>
</dbReference>
<dbReference type="STRING" id="698492.A0A0E9N9U4"/>
<reference evidence="10 11" key="3">
    <citation type="journal article" date="2015" name="Genome Announc.">
        <title>Draft Genome Sequence of the Archiascomycetous Yeast Saitoella complicata.</title>
        <authorList>
            <person name="Yamauchi K."/>
            <person name="Kondo S."/>
            <person name="Hamamoto M."/>
            <person name="Takahashi Y."/>
            <person name="Ogura Y."/>
            <person name="Hayashi T."/>
            <person name="Nishida H."/>
        </authorList>
    </citation>
    <scope>NUCLEOTIDE SEQUENCE [LARGE SCALE GENOMIC DNA]</scope>
    <source>
        <strain evidence="10 11">NRRL Y-17804</strain>
    </source>
</reference>
<comment type="subcellular location">
    <subcellularLocation>
        <location evidence="2">Nucleus</location>
        <location evidence="2">Nucleolus</location>
    </subcellularLocation>
</comment>
<reference evidence="10 11" key="2">
    <citation type="journal article" date="2014" name="J. Gen. Appl. Microbiol.">
        <title>The early diverging ascomycetous budding yeast Saitoella complicata has three histone deacetylases belonging to the Clr6, Hos2, and Rpd3 lineages.</title>
        <authorList>
            <person name="Nishida H."/>
            <person name="Matsumoto T."/>
            <person name="Kondo S."/>
            <person name="Hamamoto M."/>
            <person name="Yoshikawa H."/>
        </authorList>
    </citation>
    <scope>NUCLEOTIDE SEQUENCE [LARGE SCALE GENOMIC DNA]</scope>
    <source>
        <strain evidence="10 11">NRRL Y-17804</strain>
    </source>
</reference>
<dbReference type="PROSITE" id="PS50082">
    <property type="entry name" value="WD_REPEATS_2"/>
    <property type="match status" value="1"/>
</dbReference>
<dbReference type="AlphaFoldDB" id="A0A0E9N9U4"/>
<comment type="function">
    <text evidence="1">Involved in nucleolar processing of pre-18S ribosomal RNA.</text>
</comment>
<keyword evidence="11" id="KW-1185">Reference proteome</keyword>
<keyword evidence="3" id="KW-0698">rRNA processing</keyword>
<evidence type="ECO:0000313" key="11">
    <source>
        <dbReference type="Proteomes" id="UP000033140"/>
    </source>
</evidence>
<keyword evidence="5" id="KW-0677">Repeat</keyword>
<dbReference type="PANTHER" id="PTHR14085">
    <property type="entry name" value="WD-REPEAT PROTEIN BING4"/>
    <property type="match status" value="1"/>
</dbReference>
<dbReference type="InterPro" id="IPR001680">
    <property type="entry name" value="WD40_rpt"/>
</dbReference>
<sequence>MANGSSKKAPVDPSLTVMPKYERGERVKTKGIKDKKLRTNMKKVEHRFHDAAYKAADSELLLQEEEGVLEAEGMERTYKFRQDQLRQEVDVATAQKSFDLKLPAFGPYAIDYTRNGRHLLIGGRKGHVASFDWREGKLHSEIQLNETVRDVKWLHNESMYAVAQKKHVFIYDRTGMELHRLKNHIEVQHMEFLPYHFLLATVGNAGWLKYQDTSTGNLVAELRTKLGQPACMTQNQQNAAIHIGHANGTVTLWAPTMSTPLVKLQAHAGPVRSMAIDRSGKYMATGGAEGRLRIWDLRMYKEVHSYYTPTPPSTINISDRGLLAVGWGPHMTIWKDALRVKQQSPYMTHLAAGEHIADARFCPFDDVLGFGHSGGFSSIVVPGSGEPNYDAYELNPYETVDQRRETEVRMLMEKIQPSMIALDTSFIGTLDRTSAPDRRALQEQEAAAKKAEEEKWVPKPKVRGKNSAMRKYLRSKAKNVIDDRRVRVEAALVKEKQMRAERVRRDRGEVVEEKKEGPALARFAQKTSKRY</sequence>
<dbReference type="SMART" id="SM01033">
    <property type="entry name" value="BING4CT"/>
    <property type="match status" value="1"/>
</dbReference>
<dbReference type="Pfam" id="PF08149">
    <property type="entry name" value="BING4CT"/>
    <property type="match status" value="1"/>
</dbReference>
<evidence type="ECO:0000256" key="7">
    <source>
        <dbReference type="ARBA" id="ARBA00076453"/>
    </source>
</evidence>
<gene>
    <name evidence="10" type="ORF">G7K_0702-t1</name>
</gene>
<name>A0A0E9N9U4_SAICN</name>
<keyword evidence="6" id="KW-0539">Nucleus</keyword>
<evidence type="ECO:0000256" key="6">
    <source>
        <dbReference type="ARBA" id="ARBA00023242"/>
    </source>
</evidence>
<evidence type="ECO:0000256" key="1">
    <source>
        <dbReference type="ARBA" id="ARBA00004099"/>
    </source>
</evidence>
<dbReference type="SUPFAM" id="SSF50978">
    <property type="entry name" value="WD40 repeat-like"/>
    <property type="match status" value="1"/>
</dbReference>
<comment type="caution">
    <text evidence="10">The sequence shown here is derived from an EMBL/GenBank/DDBJ whole genome shotgun (WGS) entry which is preliminary data.</text>
</comment>
<feature type="domain" description="BING4 C-terminal" evidence="9">
    <location>
        <begin position="345"/>
        <end position="424"/>
    </location>
</feature>
<dbReference type="PANTHER" id="PTHR14085:SF3">
    <property type="entry name" value="WD REPEAT-CONTAINING PROTEIN 46"/>
    <property type="match status" value="1"/>
</dbReference>
<dbReference type="FunFam" id="2.130.10.10:FF:000378">
    <property type="entry name" value="U3 small nucleolar RNA-associated protein 7"/>
    <property type="match status" value="1"/>
</dbReference>
<dbReference type="Pfam" id="PF00400">
    <property type="entry name" value="WD40"/>
    <property type="match status" value="1"/>
</dbReference>
<evidence type="ECO:0000256" key="8">
    <source>
        <dbReference type="PROSITE-ProRule" id="PRU00221"/>
    </source>
</evidence>
<dbReference type="InterPro" id="IPR012952">
    <property type="entry name" value="BING4_C_dom"/>
</dbReference>
<evidence type="ECO:0000256" key="5">
    <source>
        <dbReference type="ARBA" id="ARBA00022737"/>
    </source>
</evidence>
<evidence type="ECO:0000256" key="4">
    <source>
        <dbReference type="ARBA" id="ARBA00022574"/>
    </source>
</evidence>
<evidence type="ECO:0000259" key="9">
    <source>
        <dbReference type="SMART" id="SM01033"/>
    </source>
</evidence>
<dbReference type="Gene3D" id="2.130.10.10">
    <property type="entry name" value="YVTN repeat-like/Quinoprotein amine dehydrogenase"/>
    <property type="match status" value="1"/>
</dbReference>
<dbReference type="InterPro" id="IPR015943">
    <property type="entry name" value="WD40/YVTN_repeat-like_dom_sf"/>
</dbReference>
<reference evidence="10 11" key="1">
    <citation type="journal article" date="2011" name="J. Gen. Appl. Microbiol.">
        <title>Draft genome sequencing of the enigmatic yeast Saitoella complicata.</title>
        <authorList>
            <person name="Nishida H."/>
            <person name="Hamamoto M."/>
            <person name="Sugiyama J."/>
        </authorList>
    </citation>
    <scope>NUCLEOTIDE SEQUENCE [LARGE SCALE GENOMIC DNA]</scope>
    <source>
        <strain evidence="10 11">NRRL Y-17804</strain>
    </source>
</reference>
<dbReference type="PROSITE" id="PS50294">
    <property type="entry name" value="WD_REPEATS_REGION"/>
    <property type="match status" value="1"/>
</dbReference>
<dbReference type="InterPro" id="IPR040315">
    <property type="entry name" value="WDR46/Utp7"/>
</dbReference>
<proteinExistence type="predicted"/>
<dbReference type="SMART" id="SM00320">
    <property type="entry name" value="WD40"/>
    <property type="match status" value="4"/>
</dbReference>
<accession>A0A0E9N9U4</accession>
<evidence type="ECO:0000313" key="10">
    <source>
        <dbReference type="EMBL" id="GAO46471.1"/>
    </source>
</evidence>
<protein>
    <recommendedName>
        <fullName evidence="7">U three protein 7</fullName>
    </recommendedName>
</protein>
<feature type="repeat" description="WD" evidence="8">
    <location>
        <begin position="264"/>
        <end position="305"/>
    </location>
</feature>
<dbReference type="GO" id="GO:0030686">
    <property type="term" value="C:90S preribosome"/>
    <property type="evidence" value="ECO:0007669"/>
    <property type="project" value="TreeGrafter"/>
</dbReference>
<organism evidence="10 11">
    <name type="scientific">Saitoella complicata (strain BCRC 22490 / CBS 7301 / JCM 7358 / NBRC 10748 / NRRL Y-17804)</name>
    <dbReference type="NCBI Taxonomy" id="698492"/>
    <lineage>
        <taxon>Eukaryota</taxon>
        <taxon>Fungi</taxon>
        <taxon>Dikarya</taxon>
        <taxon>Ascomycota</taxon>
        <taxon>Taphrinomycotina</taxon>
        <taxon>Taphrinomycotina incertae sedis</taxon>
        <taxon>Saitoella</taxon>
    </lineage>
</organism>
<dbReference type="InterPro" id="IPR036322">
    <property type="entry name" value="WD40_repeat_dom_sf"/>
</dbReference>